<protein>
    <recommendedName>
        <fullName evidence="6">Prepilin-type N-terminal cleavage/methylation domain-containing protein</fullName>
    </recommendedName>
</protein>
<dbReference type="NCBIfam" id="TIGR02532">
    <property type="entry name" value="IV_pilin_GFxxxE"/>
    <property type="match status" value="1"/>
</dbReference>
<dbReference type="HOGENOM" id="CLU_1648758_0_0_9"/>
<dbReference type="STRING" id="439292.Bsel_2289"/>
<feature type="transmembrane region" description="Helical" evidence="3">
    <location>
        <begin position="21"/>
        <end position="42"/>
    </location>
</feature>
<keyword evidence="3" id="KW-0472">Membrane</keyword>
<evidence type="ECO:0000313" key="5">
    <source>
        <dbReference type="Proteomes" id="UP000000271"/>
    </source>
</evidence>
<evidence type="ECO:0000256" key="2">
    <source>
        <dbReference type="ARBA" id="ARBA00023287"/>
    </source>
</evidence>
<dbReference type="GO" id="GO:0009986">
    <property type="term" value="C:cell surface"/>
    <property type="evidence" value="ECO:0007669"/>
    <property type="project" value="UniProtKB-SubCell"/>
</dbReference>
<dbReference type="InterPro" id="IPR012902">
    <property type="entry name" value="N_methyl_site"/>
</dbReference>
<reference evidence="4" key="1">
    <citation type="submission" date="2009-10" db="EMBL/GenBank/DDBJ databases">
        <title>Complete sequence of Bacillus selenitireducens MLS10.</title>
        <authorList>
            <consortium name="US DOE Joint Genome Institute"/>
            <person name="Lucas S."/>
            <person name="Copeland A."/>
            <person name="Lapidus A."/>
            <person name="Glavina del Rio T."/>
            <person name="Dalin E."/>
            <person name="Tice H."/>
            <person name="Bruce D."/>
            <person name="Goodwin L."/>
            <person name="Pitluck S."/>
            <person name="Sims D."/>
            <person name="Brettin T."/>
            <person name="Detter J.C."/>
            <person name="Han C."/>
            <person name="Larimer F."/>
            <person name="Land M."/>
            <person name="Hauser L."/>
            <person name="Kyrpides N."/>
            <person name="Ovchinnikova G."/>
            <person name="Stolz J."/>
        </authorList>
    </citation>
    <scope>NUCLEOTIDE SEQUENCE [LARGE SCALE GENOMIC DNA]</scope>
    <source>
        <strain evidence="4">MLS10</strain>
    </source>
</reference>
<evidence type="ECO:0000256" key="3">
    <source>
        <dbReference type="SAM" id="Phobius"/>
    </source>
</evidence>
<dbReference type="RefSeq" id="WP_013173214.1">
    <property type="nucleotide sequence ID" value="NC_014219.1"/>
</dbReference>
<dbReference type="InterPro" id="IPR016977">
    <property type="entry name" value="ComGF"/>
</dbReference>
<keyword evidence="5" id="KW-1185">Reference proteome</keyword>
<accession>D6XW38</accession>
<sequence length="160" mass="18424">MRINGVLKHCNNERGFSLLEVMTALILTGIILSATFMSFSLWRQLDVELNQPSDQELLLFQKQLSMMFEASHSYWTSAESRLHTRGANENIVDTYSQHQSVIRRQVNGVGHEVFMQRITHFRVYPHPKGAELHLKLDGAERKWVMYHPTGLTKNNGVVSE</sequence>
<dbReference type="GO" id="GO:0030420">
    <property type="term" value="P:establishment of competence for transformation"/>
    <property type="evidence" value="ECO:0007669"/>
    <property type="project" value="UniProtKB-KW"/>
</dbReference>
<keyword evidence="3" id="KW-0812">Transmembrane</keyword>
<comment type="subcellular location">
    <subcellularLocation>
        <location evidence="1">Cell surface</location>
    </subcellularLocation>
</comment>
<name>D6XW38_BACIE</name>
<keyword evidence="3" id="KW-1133">Transmembrane helix</keyword>
<keyword evidence="2" id="KW-0178">Competence</keyword>
<evidence type="ECO:0000313" key="4">
    <source>
        <dbReference type="EMBL" id="ADH99792.1"/>
    </source>
</evidence>
<dbReference type="Pfam" id="PF07963">
    <property type="entry name" value="N_methyl"/>
    <property type="match status" value="1"/>
</dbReference>
<organism evidence="4 5">
    <name type="scientific">Bacillus selenitireducens (strain ATCC 700615 / DSM 15326 / MLS10)</name>
    <dbReference type="NCBI Taxonomy" id="439292"/>
    <lineage>
        <taxon>Bacteria</taxon>
        <taxon>Bacillati</taxon>
        <taxon>Bacillota</taxon>
        <taxon>Bacilli</taxon>
        <taxon>Bacillales</taxon>
        <taxon>Bacillaceae</taxon>
        <taxon>Salisediminibacterium</taxon>
    </lineage>
</organism>
<evidence type="ECO:0008006" key="6">
    <source>
        <dbReference type="Google" id="ProtNLM"/>
    </source>
</evidence>
<dbReference type="Pfam" id="PF15980">
    <property type="entry name" value="ComGF"/>
    <property type="match status" value="1"/>
</dbReference>
<evidence type="ECO:0000256" key="1">
    <source>
        <dbReference type="ARBA" id="ARBA00004241"/>
    </source>
</evidence>
<dbReference type="KEGG" id="bse:Bsel_2289"/>
<dbReference type="AlphaFoldDB" id="D6XW38"/>
<proteinExistence type="predicted"/>
<dbReference type="Proteomes" id="UP000000271">
    <property type="component" value="Chromosome"/>
</dbReference>
<dbReference type="EMBL" id="CP001791">
    <property type="protein sequence ID" value="ADH99792.1"/>
    <property type="molecule type" value="Genomic_DNA"/>
</dbReference>
<dbReference type="PROSITE" id="PS00409">
    <property type="entry name" value="PROKAR_NTER_METHYL"/>
    <property type="match status" value="1"/>
</dbReference>
<gene>
    <name evidence="4" type="ordered locus">Bsel_2289</name>
</gene>